<feature type="transmembrane region" description="Helical" evidence="1">
    <location>
        <begin position="208"/>
        <end position="228"/>
    </location>
</feature>
<proteinExistence type="predicted"/>
<evidence type="ECO:0000313" key="4">
    <source>
        <dbReference type="Proteomes" id="UP000325211"/>
    </source>
</evidence>
<feature type="transmembrane region" description="Helical" evidence="1">
    <location>
        <begin position="297"/>
        <end position="317"/>
    </location>
</feature>
<feature type="transmembrane region" description="Helical" evidence="1">
    <location>
        <begin position="337"/>
        <end position="355"/>
    </location>
</feature>
<organism evidence="3 4">
    <name type="scientific">Streptomyces venezuelae</name>
    <dbReference type="NCBI Taxonomy" id="54571"/>
    <lineage>
        <taxon>Bacteria</taxon>
        <taxon>Bacillati</taxon>
        <taxon>Actinomycetota</taxon>
        <taxon>Actinomycetes</taxon>
        <taxon>Kitasatosporales</taxon>
        <taxon>Streptomycetaceae</taxon>
        <taxon>Streptomyces</taxon>
    </lineage>
</organism>
<feature type="domain" description="Acyltransferase 3" evidence="2">
    <location>
        <begin position="15"/>
        <end position="353"/>
    </location>
</feature>
<dbReference type="GO" id="GO:0016020">
    <property type="term" value="C:membrane"/>
    <property type="evidence" value="ECO:0007669"/>
    <property type="project" value="TreeGrafter"/>
</dbReference>
<feature type="transmembrane region" description="Helical" evidence="1">
    <location>
        <begin position="240"/>
        <end position="259"/>
    </location>
</feature>
<dbReference type="RefSeq" id="WP_150207469.1">
    <property type="nucleotide sequence ID" value="NZ_CP029190.1"/>
</dbReference>
<keyword evidence="3" id="KW-0808">Transferase</keyword>
<dbReference type="AlphaFoldDB" id="A0A5P2CZH1"/>
<keyword evidence="1" id="KW-1133">Transmembrane helix</keyword>
<accession>A0A5P2CZH1</accession>
<protein>
    <submittedName>
        <fullName evidence="3">Acyltransferase</fullName>
    </submittedName>
</protein>
<dbReference type="Proteomes" id="UP000325211">
    <property type="component" value="Chromosome"/>
</dbReference>
<dbReference type="GO" id="GO:0016747">
    <property type="term" value="F:acyltransferase activity, transferring groups other than amino-acyl groups"/>
    <property type="evidence" value="ECO:0007669"/>
    <property type="project" value="InterPro"/>
</dbReference>
<reference evidence="3 4" key="1">
    <citation type="submission" date="2018-05" db="EMBL/GenBank/DDBJ databases">
        <title>Streptomyces venezuelae.</title>
        <authorList>
            <person name="Kim W."/>
            <person name="Lee N."/>
            <person name="Cho B.-K."/>
        </authorList>
    </citation>
    <scope>NUCLEOTIDE SEQUENCE [LARGE SCALE GENOMIC DNA]</scope>
    <source>
        <strain evidence="3 4">ATCC 21782</strain>
    </source>
</reference>
<dbReference type="EMBL" id="CP029190">
    <property type="protein sequence ID" value="QES48296.1"/>
    <property type="molecule type" value="Genomic_DNA"/>
</dbReference>
<feature type="transmembrane region" description="Helical" evidence="1">
    <location>
        <begin position="91"/>
        <end position="111"/>
    </location>
</feature>
<keyword evidence="1" id="KW-0472">Membrane</keyword>
<dbReference type="PANTHER" id="PTHR23028:SF53">
    <property type="entry name" value="ACYL_TRANSF_3 DOMAIN-CONTAINING PROTEIN"/>
    <property type="match status" value="1"/>
</dbReference>
<dbReference type="GO" id="GO:0009103">
    <property type="term" value="P:lipopolysaccharide biosynthetic process"/>
    <property type="evidence" value="ECO:0007669"/>
    <property type="project" value="TreeGrafter"/>
</dbReference>
<evidence type="ECO:0000256" key="1">
    <source>
        <dbReference type="SAM" id="Phobius"/>
    </source>
</evidence>
<feature type="transmembrane region" description="Helical" evidence="1">
    <location>
        <begin position="140"/>
        <end position="158"/>
    </location>
</feature>
<dbReference type="InterPro" id="IPR002656">
    <property type="entry name" value="Acyl_transf_3_dom"/>
</dbReference>
<name>A0A5P2CZH1_STRVZ</name>
<sequence>MSALRPEPRAAQLSSLTGMRFLAALLVFISHVAAARMFTNNQTNADLDKYLGTLGFIGVSFFFILSGFVLTWSAKEGDRPVLFWRRRFAKIYPVHFVTWVGGLLLVLQAGFPMTGKQFYPGLFLTNAWVSDFSVIRGTNGAAWSLCAELLFYLSFPLLLPLLKKIRPGNLWKWAAGAVLGAVAVPALAESLLPHQAFPGLKYDWYQFWAVYFFPAGRLFEFVLGILLARIVMSGRWIPRISLPVAALTLIPGYLLSVYVPNSFALVLPTLIPLGLVVAAGAQADNSGRTGWLGSRPMVWLGEISFSFYMLHMVVTYFGPVDFTSGRQFGVAEAIARAGGWFALTLVLSWVLYRGVELPIMRRWSRPRPKQSATPVVVSVPAPVAVAQDSADQERPVGSRTV</sequence>
<dbReference type="InterPro" id="IPR050879">
    <property type="entry name" value="Acyltransferase_3"/>
</dbReference>
<feature type="transmembrane region" description="Helical" evidence="1">
    <location>
        <begin position="50"/>
        <end position="70"/>
    </location>
</feature>
<dbReference type="OrthoDB" id="9796461at2"/>
<feature type="transmembrane region" description="Helical" evidence="1">
    <location>
        <begin position="170"/>
        <end position="188"/>
    </location>
</feature>
<feature type="transmembrane region" description="Helical" evidence="1">
    <location>
        <begin position="265"/>
        <end position="285"/>
    </location>
</feature>
<gene>
    <name evidence="3" type="ORF">DEJ50_11175</name>
</gene>
<keyword evidence="3" id="KW-0012">Acyltransferase</keyword>
<keyword evidence="1" id="KW-0812">Transmembrane</keyword>
<dbReference type="PANTHER" id="PTHR23028">
    <property type="entry name" value="ACETYLTRANSFERASE"/>
    <property type="match status" value="1"/>
</dbReference>
<dbReference type="Pfam" id="PF01757">
    <property type="entry name" value="Acyl_transf_3"/>
    <property type="match status" value="1"/>
</dbReference>
<evidence type="ECO:0000313" key="3">
    <source>
        <dbReference type="EMBL" id="QES48296.1"/>
    </source>
</evidence>
<evidence type="ECO:0000259" key="2">
    <source>
        <dbReference type="Pfam" id="PF01757"/>
    </source>
</evidence>